<organism evidence="2 3">
    <name type="scientific">Draconibacterium sediminis</name>
    <dbReference type="NCBI Taxonomy" id="1544798"/>
    <lineage>
        <taxon>Bacteria</taxon>
        <taxon>Pseudomonadati</taxon>
        <taxon>Bacteroidota</taxon>
        <taxon>Bacteroidia</taxon>
        <taxon>Marinilabiliales</taxon>
        <taxon>Prolixibacteraceae</taxon>
        <taxon>Draconibacterium</taxon>
    </lineage>
</organism>
<protein>
    <recommendedName>
        <fullName evidence="4">Lipocalin-like domain-containing protein</fullName>
    </recommendedName>
</protein>
<dbReference type="EMBL" id="JRHC01000001">
    <property type="protein sequence ID" value="KJF44881.1"/>
    <property type="molecule type" value="Genomic_DNA"/>
</dbReference>
<evidence type="ECO:0008006" key="4">
    <source>
        <dbReference type="Google" id="ProtNLM"/>
    </source>
</evidence>
<dbReference type="OrthoDB" id="799853at2"/>
<keyword evidence="1" id="KW-0732">Signal</keyword>
<dbReference type="AlphaFoldDB" id="A0A0D8JEB9"/>
<comment type="caution">
    <text evidence="2">The sequence shown here is derived from an EMBL/GenBank/DDBJ whole genome shotgun (WGS) entry which is preliminary data.</text>
</comment>
<dbReference type="STRING" id="1544798.LH29_05460"/>
<evidence type="ECO:0000313" key="3">
    <source>
        <dbReference type="Proteomes" id="UP000032544"/>
    </source>
</evidence>
<sequence>MKRNHTNKQMSFLRMFSVVMCLLLVVPAMANAQGKADFAGSWAFNESKSKMGDSGRRFGGGDFVVKQEANLLSVERSFNDQSFTSKYTLDGKESVNSFGRGESKSTAKWSDDGKSLTIVTKMNFNGTERISTQVWTLNDAKTLSIVSTRQNRDGDNVTTTMVYDKK</sequence>
<feature type="signal peptide" evidence="1">
    <location>
        <begin position="1"/>
        <end position="32"/>
    </location>
</feature>
<reference evidence="2 3" key="1">
    <citation type="submission" date="2014-09" db="EMBL/GenBank/DDBJ databases">
        <title>Draft Genome Sequence of Draconibacterium sp. JN14CK-3.</title>
        <authorList>
            <person name="Dong C."/>
            <person name="Lai Q."/>
            <person name="Shao Z."/>
        </authorList>
    </citation>
    <scope>NUCLEOTIDE SEQUENCE [LARGE SCALE GENOMIC DNA]</scope>
    <source>
        <strain evidence="2 3">JN14CK-3</strain>
    </source>
</reference>
<keyword evidence="3" id="KW-1185">Reference proteome</keyword>
<dbReference type="RefSeq" id="WP_045026408.1">
    <property type="nucleotide sequence ID" value="NZ_JRHC01000001.1"/>
</dbReference>
<name>A0A0D8JEB9_9BACT</name>
<evidence type="ECO:0000313" key="2">
    <source>
        <dbReference type="EMBL" id="KJF44881.1"/>
    </source>
</evidence>
<proteinExistence type="predicted"/>
<feature type="chain" id="PRO_5002330891" description="Lipocalin-like domain-containing protein" evidence="1">
    <location>
        <begin position="33"/>
        <end position="166"/>
    </location>
</feature>
<accession>A0A0D8JEB9</accession>
<dbReference type="Proteomes" id="UP000032544">
    <property type="component" value="Unassembled WGS sequence"/>
</dbReference>
<evidence type="ECO:0000256" key="1">
    <source>
        <dbReference type="SAM" id="SignalP"/>
    </source>
</evidence>
<gene>
    <name evidence="2" type="ORF">LH29_05460</name>
</gene>